<comment type="caution">
    <text evidence="2">The sequence shown here is derived from an EMBL/GenBank/DDBJ whole genome shotgun (WGS) entry which is preliminary data.</text>
</comment>
<feature type="region of interest" description="Disordered" evidence="1">
    <location>
        <begin position="42"/>
        <end position="127"/>
    </location>
</feature>
<keyword evidence="3" id="KW-1185">Reference proteome</keyword>
<sequence length="127" mass="13640">MDDDLFDPDAHVNDGEGLSEVDNLSLDGDNELGVRTWLHHTATGRPVPTFASVATAATRRRAAYSAARNRRRRPPSSPTNSSSSVLSDGTEIRTVRDDDGDEIDSTMSGFVDDEESDQGSESDTSGP</sequence>
<dbReference type="EMBL" id="JAVRRA010012143">
    <property type="protein sequence ID" value="KAK5239392.1"/>
    <property type="molecule type" value="Genomic_DNA"/>
</dbReference>
<protein>
    <submittedName>
        <fullName evidence="2">Uncharacterized protein</fullName>
    </submittedName>
</protein>
<proteinExistence type="predicted"/>
<organism evidence="2 3">
    <name type="scientific">Cryomyces antarcticus</name>
    <dbReference type="NCBI Taxonomy" id="329879"/>
    <lineage>
        <taxon>Eukaryota</taxon>
        <taxon>Fungi</taxon>
        <taxon>Dikarya</taxon>
        <taxon>Ascomycota</taxon>
        <taxon>Pezizomycotina</taxon>
        <taxon>Dothideomycetes</taxon>
        <taxon>Dothideomycetes incertae sedis</taxon>
        <taxon>Cryomyces</taxon>
    </lineage>
</organism>
<feature type="compositionally biased region" description="Basic residues" evidence="1">
    <location>
        <begin position="58"/>
        <end position="74"/>
    </location>
</feature>
<name>A0ABR0LRW4_9PEZI</name>
<feature type="compositionally biased region" description="Acidic residues" evidence="1">
    <location>
        <begin position="111"/>
        <end position="120"/>
    </location>
</feature>
<evidence type="ECO:0000256" key="1">
    <source>
        <dbReference type="SAM" id="MobiDB-lite"/>
    </source>
</evidence>
<evidence type="ECO:0000313" key="2">
    <source>
        <dbReference type="EMBL" id="KAK5239392.1"/>
    </source>
</evidence>
<reference evidence="2 3" key="1">
    <citation type="submission" date="2023-08" db="EMBL/GenBank/DDBJ databases">
        <title>Black Yeasts Isolated from many extreme environments.</title>
        <authorList>
            <person name="Coleine C."/>
            <person name="Stajich J.E."/>
            <person name="Selbmann L."/>
        </authorList>
    </citation>
    <scope>NUCLEOTIDE SEQUENCE [LARGE SCALE GENOMIC DNA]</scope>
    <source>
        <strain evidence="2 3">CCFEE 536</strain>
    </source>
</reference>
<feature type="region of interest" description="Disordered" evidence="1">
    <location>
        <begin position="1"/>
        <end position="28"/>
    </location>
</feature>
<accession>A0ABR0LRW4</accession>
<feature type="non-terminal residue" evidence="2">
    <location>
        <position position="127"/>
    </location>
</feature>
<dbReference type="Proteomes" id="UP001357485">
    <property type="component" value="Unassembled WGS sequence"/>
</dbReference>
<gene>
    <name evidence="2" type="ORF">LTR16_011994</name>
</gene>
<evidence type="ECO:0000313" key="3">
    <source>
        <dbReference type="Proteomes" id="UP001357485"/>
    </source>
</evidence>